<dbReference type="GO" id="GO:0016787">
    <property type="term" value="F:hydrolase activity"/>
    <property type="evidence" value="ECO:0007669"/>
    <property type="project" value="UniProtKB-KW"/>
</dbReference>
<sequence length="566" mass="63739">MERNYEIYNRELLAIYQALMEWRHYLMGGKFKVVILSDHKNLTYFHMAQKLNRRQARWSLFLSEFNLGLVHILGKSITQADALSRRSNEQDDVDNDNEDTVVLPDRLFIKGIDLGMKEDIIERLGPDDFHKSALEQLLQQGMPPIKSTLSDWKIEGGLLFFQNRIYVLNDINLHRHVVQAIHETPGVGHPGQWNTIEQDNTEKTLPTRMVSSPIPPNSYTSLIPNSMTIESELPLISTTDWNPVSKACFSSGPNESFSKESLKAAVSRLQTRAMSEYPDPLSFSLLDQLGRQTDGNGYPRPNINDTRSLVSRLTSEPLVDETQLPTIAHSSPEPNDTLIYPDPTPDPDIKPKIERLKPQFHWKVEHIPVVGGEVIPRESEDVVEDEEQENQIPENNDDPPMPSLRNLTLAPTPMMQLVDHISALCADWNAISPDIAHSTCATNASKLNLDIHLATALSNEGLATLRTKGLIQAQTLCRMIAVMTMSPTKISEENAEALTEAYDRDAQLLFVGADPQKARLLSVEEQEAMGWQLTFDVLATPRLGMVDEMPDMSYDYDTELYGDGES</sequence>
<comment type="caution">
    <text evidence="9">The sequence shown here is derived from an EMBL/GenBank/DDBJ whole genome shotgun (WGS) entry which is preliminary data.</text>
</comment>
<evidence type="ECO:0000256" key="3">
    <source>
        <dbReference type="ARBA" id="ARBA00022722"/>
    </source>
</evidence>
<evidence type="ECO:0000256" key="2">
    <source>
        <dbReference type="ARBA" id="ARBA00022695"/>
    </source>
</evidence>
<keyword evidence="5" id="KW-0378">Hydrolase</keyword>
<evidence type="ECO:0000256" key="1">
    <source>
        <dbReference type="ARBA" id="ARBA00022679"/>
    </source>
</evidence>
<dbReference type="HOGENOM" id="CLU_481538_0_0_1"/>
<keyword evidence="6 9" id="KW-0695">RNA-directed DNA polymerase</keyword>
<feature type="domain" description="Reverse transcriptase RNase H-like" evidence="8">
    <location>
        <begin position="2"/>
        <end position="65"/>
    </location>
</feature>
<keyword evidence="2" id="KW-0548">Nucleotidyltransferase</keyword>
<dbReference type="SUPFAM" id="SSF56672">
    <property type="entry name" value="DNA/RNA polymerases"/>
    <property type="match status" value="1"/>
</dbReference>
<dbReference type="InterPro" id="IPR041373">
    <property type="entry name" value="RT_RNaseH"/>
</dbReference>
<dbReference type="KEGG" id="mrr:Moror_13571"/>
<evidence type="ECO:0000313" key="10">
    <source>
        <dbReference type="Proteomes" id="UP000017559"/>
    </source>
</evidence>
<keyword evidence="4" id="KW-0255">Endonuclease</keyword>
<evidence type="ECO:0000256" key="5">
    <source>
        <dbReference type="ARBA" id="ARBA00022801"/>
    </source>
</evidence>
<dbReference type="Pfam" id="PF17917">
    <property type="entry name" value="RT_RNaseH"/>
    <property type="match status" value="1"/>
</dbReference>
<evidence type="ECO:0000256" key="4">
    <source>
        <dbReference type="ARBA" id="ARBA00022759"/>
    </source>
</evidence>
<feature type="region of interest" description="Disordered" evidence="7">
    <location>
        <begin position="377"/>
        <end position="402"/>
    </location>
</feature>
<keyword evidence="1" id="KW-0808">Transferase</keyword>
<dbReference type="PANTHER" id="PTHR37984">
    <property type="entry name" value="PROTEIN CBG26694"/>
    <property type="match status" value="1"/>
</dbReference>
<evidence type="ECO:0000256" key="6">
    <source>
        <dbReference type="ARBA" id="ARBA00022918"/>
    </source>
</evidence>
<dbReference type="InterPro" id="IPR043502">
    <property type="entry name" value="DNA/RNA_pol_sf"/>
</dbReference>
<dbReference type="GO" id="GO:0003964">
    <property type="term" value="F:RNA-directed DNA polymerase activity"/>
    <property type="evidence" value="ECO:0007669"/>
    <property type="project" value="UniProtKB-KW"/>
</dbReference>
<evidence type="ECO:0000259" key="8">
    <source>
        <dbReference type="Pfam" id="PF17917"/>
    </source>
</evidence>
<dbReference type="PANTHER" id="PTHR37984:SF5">
    <property type="entry name" value="PROTEIN NYNRIN-LIKE"/>
    <property type="match status" value="1"/>
</dbReference>
<proteinExistence type="predicted"/>
<gene>
    <name evidence="9" type="ORF">Moror_13571</name>
</gene>
<accession>V2WTB1</accession>
<organism evidence="9 10">
    <name type="scientific">Moniliophthora roreri (strain MCA 2997)</name>
    <name type="common">Cocoa frosty pod rot fungus</name>
    <name type="synonym">Crinipellis roreri</name>
    <dbReference type="NCBI Taxonomy" id="1381753"/>
    <lineage>
        <taxon>Eukaryota</taxon>
        <taxon>Fungi</taxon>
        <taxon>Dikarya</taxon>
        <taxon>Basidiomycota</taxon>
        <taxon>Agaricomycotina</taxon>
        <taxon>Agaricomycetes</taxon>
        <taxon>Agaricomycetidae</taxon>
        <taxon>Agaricales</taxon>
        <taxon>Marasmiineae</taxon>
        <taxon>Marasmiaceae</taxon>
        <taxon>Moniliophthora</taxon>
    </lineage>
</organism>
<dbReference type="CDD" id="cd09274">
    <property type="entry name" value="RNase_HI_RT_Ty3"/>
    <property type="match status" value="1"/>
</dbReference>
<evidence type="ECO:0000313" key="9">
    <source>
        <dbReference type="EMBL" id="ESK83781.1"/>
    </source>
</evidence>
<dbReference type="EMBL" id="AWSO01001448">
    <property type="protein sequence ID" value="ESK83781.1"/>
    <property type="molecule type" value="Genomic_DNA"/>
</dbReference>
<dbReference type="OrthoDB" id="4022548at2759"/>
<keyword evidence="3" id="KW-0540">Nuclease</keyword>
<dbReference type="GO" id="GO:0004519">
    <property type="term" value="F:endonuclease activity"/>
    <property type="evidence" value="ECO:0007669"/>
    <property type="project" value="UniProtKB-KW"/>
</dbReference>
<reference evidence="9 10" key="1">
    <citation type="journal article" date="2014" name="BMC Genomics">
        <title>Genome and secretome analysis of the hemibiotrophic fungal pathogen, Moniliophthora roreri, which causes frosty pod rot disease of cacao: mechanisms of the biotrophic and necrotrophic phases.</title>
        <authorList>
            <person name="Meinhardt L.W."/>
            <person name="Costa G.G.L."/>
            <person name="Thomazella D.P.T."/>
            <person name="Teixeira P.J.P.L."/>
            <person name="Carazzolle M.F."/>
            <person name="Schuster S.C."/>
            <person name="Carlson J.E."/>
            <person name="Guiltinan M.J."/>
            <person name="Mieczkowski P."/>
            <person name="Farmer A."/>
            <person name="Ramaraj T."/>
            <person name="Crozier J."/>
            <person name="Davis R.E."/>
            <person name="Shao J."/>
            <person name="Melnick R.L."/>
            <person name="Pereira G.A.G."/>
            <person name="Bailey B.A."/>
        </authorList>
    </citation>
    <scope>NUCLEOTIDE SEQUENCE [LARGE SCALE GENOMIC DNA]</scope>
    <source>
        <strain evidence="9 10">MCA 2997</strain>
    </source>
</reference>
<name>V2WTB1_MONRO</name>
<dbReference type="Proteomes" id="UP000017559">
    <property type="component" value="Unassembled WGS sequence"/>
</dbReference>
<evidence type="ECO:0000256" key="7">
    <source>
        <dbReference type="SAM" id="MobiDB-lite"/>
    </source>
</evidence>
<dbReference type="AlphaFoldDB" id="V2WTB1"/>
<keyword evidence="10" id="KW-1185">Reference proteome</keyword>
<protein>
    <submittedName>
        <fullName evidence="9">Reverse transcriptase-rnase h-integrase</fullName>
    </submittedName>
</protein>
<dbReference type="InterPro" id="IPR050951">
    <property type="entry name" value="Retrovirus_Pol_polyprotein"/>
</dbReference>